<dbReference type="GO" id="GO:0005634">
    <property type="term" value="C:nucleus"/>
    <property type="evidence" value="ECO:0007669"/>
    <property type="project" value="UniProtKB-SubCell"/>
</dbReference>
<protein>
    <recommendedName>
        <fullName evidence="7">HAT C-terminal dimerisation domain-containing protein</fullName>
    </recommendedName>
</protein>
<dbReference type="InterPro" id="IPR012337">
    <property type="entry name" value="RNaseH-like_sf"/>
</dbReference>
<dbReference type="Pfam" id="PF05699">
    <property type="entry name" value="Dimer_Tnp_hAT"/>
    <property type="match status" value="1"/>
</dbReference>
<dbReference type="EMBL" id="CAKOGL010000007">
    <property type="protein sequence ID" value="CAH2088915.1"/>
    <property type="molecule type" value="Genomic_DNA"/>
</dbReference>
<keyword evidence="9" id="KW-1185">Reference proteome</keyword>
<evidence type="ECO:0000313" key="8">
    <source>
        <dbReference type="EMBL" id="CAH2088915.1"/>
    </source>
</evidence>
<keyword evidence="3" id="KW-0863">Zinc-finger</keyword>
<evidence type="ECO:0000256" key="2">
    <source>
        <dbReference type="ARBA" id="ARBA00022723"/>
    </source>
</evidence>
<evidence type="ECO:0000256" key="1">
    <source>
        <dbReference type="ARBA" id="ARBA00004123"/>
    </source>
</evidence>
<evidence type="ECO:0000313" key="9">
    <source>
        <dbReference type="Proteomes" id="UP001153954"/>
    </source>
</evidence>
<gene>
    <name evidence="8" type="ORF">EEDITHA_LOCUS5028</name>
</gene>
<reference evidence="8" key="1">
    <citation type="submission" date="2022-03" db="EMBL/GenBank/DDBJ databases">
        <authorList>
            <person name="Tunstrom K."/>
        </authorList>
    </citation>
    <scope>NUCLEOTIDE SEQUENCE</scope>
</reference>
<evidence type="ECO:0000256" key="6">
    <source>
        <dbReference type="SAM" id="MobiDB-lite"/>
    </source>
</evidence>
<proteinExistence type="predicted"/>
<dbReference type="GO" id="GO:0046983">
    <property type="term" value="F:protein dimerization activity"/>
    <property type="evidence" value="ECO:0007669"/>
    <property type="project" value="InterPro"/>
</dbReference>
<dbReference type="PANTHER" id="PTHR46481">
    <property type="entry name" value="ZINC FINGER BED DOMAIN-CONTAINING PROTEIN 4"/>
    <property type="match status" value="1"/>
</dbReference>
<evidence type="ECO:0000256" key="3">
    <source>
        <dbReference type="ARBA" id="ARBA00022771"/>
    </source>
</evidence>
<feature type="domain" description="HAT C-terminal dimerisation" evidence="7">
    <location>
        <begin position="212"/>
        <end position="289"/>
    </location>
</feature>
<dbReference type="PANTHER" id="PTHR46481:SF10">
    <property type="entry name" value="ZINC FINGER BED DOMAIN-CONTAINING PROTEIN 39"/>
    <property type="match status" value="1"/>
</dbReference>
<dbReference type="GO" id="GO:0008270">
    <property type="term" value="F:zinc ion binding"/>
    <property type="evidence" value="ECO:0007669"/>
    <property type="project" value="UniProtKB-KW"/>
</dbReference>
<dbReference type="SUPFAM" id="SSF53098">
    <property type="entry name" value="Ribonuclease H-like"/>
    <property type="match status" value="1"/>
</dbReference>
<name>A0AAU9TP12_EUPED</name>
<sequence length="293" mass="33582">MLQRFVELKEALRATIPNLDVDLPIIPIEEWKYIEQICIILKPFYEATSEMTAESYLVASKANILTSSLINICEKYAQMQDLYLPVKTLAEKLKIGMTRRLGDIESNFIISLATVLDPRFKLKAIKNDDNKRLLKTVLIDKMVAQLTQHDSQPQAHNTDPQPSTSNAPVAVPPQVNSNDSSSIPTFSLWNEFDLEANVDCAPKPYREKVADELEKYLGEPLIKRNECPFKWGQERKFVYSTLFKLFIMHCNIMVTSVPCERIFSKSGYVISERRTRLSSTKVEQIVFLNVNKM</sequence>
<evidence type="ECO:0000256" key="5">
    <source>
        <dbReference type="ARBA" id="ARBA00023242"/>
    </source>
</evidence>
<evidence type="ECO:0000259" key="7">
    <source>
        <dbReference type="Pfam" id="PF05699"/>
    </source>
</evidence>
<accession>A0AAU9TP12</accession>
<feature type="region of interest" description="Disordered" evidence="6">
    <location>
        <begin position="148"/>
        <end position="179"/>
    </location>
</feature>
<evidence type="ECO:0000256" key="4">
    <source>
        <dbReference type="ARBA" id="ARBA00022833"/>
    </source>
</evidence>
<keyword evidence="4" id="KW-0862">Zinc</keyword>
<comment type="caution">
    <text evidence="8">The sequence shown here is derived from an EMBL/GenBank/DDBJ whole genome shotgun (WGS) entry which is preliminary data.</text>
</comment>
<keyword evidence="5" id="KW-0539">Nucleus</keyword>
<dbReference type="Proteomes" id="UP001153954">
    <property type="component" value="Unassembled WGS sequence"/>
</dbReference>
<organism evidence="8 9">
    <name type="scientific">Euphydryas editha</name>
    <name type="common">Edith's checkerspot</name>
    <dbReference type="NCBI Taxonomy" id="104508"/>
    <lineage>
        <taxon>Eukaryota</taxon>
        <taxon>Metazoa</taxon>
        <taxon>Ecdysozoa</taxon>
        <taxon>Arthropoda</taxon>
        <taxon>Hexapoda</taxon>
        <taxon>Insecta</taxon>
        <taxon>Pterygota</taxon>
        <taxon>Neoptera</taxon>
        <taxon>Endopterygota</taxon>
        <taxon>Lepidoptera</taxon>
        <taxon>Glossata</taxon>
        <taxon>Ditrysia</taxon>
        <taxon>Papilionoidea</taxon>
        <taxon>Nymphalidae</taxon>
        <taxon>Nymphalinae</taxon>
        <taxon>Euphydryas</taxon>
    </lineage>
</organism>
<keyword evidence="2" id="KW-0479">Metal-binding</keyword>
<comment type="subcellular location">
    <subcellularLocation>
        <location evidence="1">Nucleus</location>
    </subcellularLocation>
</comment>
<dbReference type="InterPro" id="IPR052035">
    <property type="entry name" value="ZnF_BED_domain_contain"/>
</dbReference>
<dbReference type="InterPro" id="IPR008906">
    <property type="entry name" value="HATC_C_dom"/>
</dbReference>
<feature type="compositionally biased region" description="Polar residues" evidence="6">
    <location>
        <begin position="148"/>
        <end position="167"/>
    </location>
</feature>
<dbReference type="AlphaFoldDB" id="A0AAU9TP12"/>